<dbReference type="EMBL" id="LWSU01000139">
    <property type="protein sequence ID" value="OAX55698.1"/>
    <property type="molecule type" value="Genomic_DNA"/>
</dbReference>
<keyword evidence="8 15" id="KW-0460">Magnesium</keyword>
<evidence type="ECO:0000256" key="15">
    <source>
        <dbReference type="HAMAP-Rule" id="MF_01218"/>
    </source>
</evidence>
<evidence type="ECO:0000256" key="4">
    <source>
        <dbReference type="ARBA" id="ARBA00022533"/>
    </source>
</evidence>
<dbReference type="UniPathway" id="UPA00574">
    <property type="reaction ID" value="UER00636"/>
</dbReference>
<dbReference type="NCBIfam" id="NF001097">
    <property type="entry name" value="PRK00129.1"/>
    <property type="match status" value="1"/>
</dbReference>
<dbReference type="AlphaFoldDB" id="A0A199P483"/>
<dbReference type="GO" id="GO:0006223">
    <property type="term" value="P:uracil salvage"/>
    <property type="evidence" value="ECO:0007669"/>
    <property type="project" value="InterPro"/>
</dbReference>
<comment type="caution">
    <text evidence="17">The sequence shown here is derived from an EMBL/GenBank/DDBJ whole genome shotgun (WGS) entry which is preliminary data.</text>
</comment>
<comment type="function">
    <text evidence="12 15">Catalyzes the conversion of uracil and 5-phospho-alpha-D-ribose 1-diphosphate (PRPP) to UMP and diphosphate.</text>
</comment>
<feature type="binding site" evidence="15">
    <location>
        <position position="193"/>
    </location>
    <ligand>
        <name>uracil</name>
        <dbReference type="ChEBI" id="CHEBI:17568"/>
    </ligand>
</feature>
<evidence type="ECO:0000256" key="14">
    <source>
        <dbReference type="ARBA" id="ARBA00079807"/>
    </source>
</evidence>
<evidence type="ECO:0000256" key="5">
    <source>
        <dbReference type="ARBA" id="ARBA00022676"/>
    </source>
</evidence>
<proteinExistence type="inferred from homology"/>
<evidence type="ECO:0000256" key="2">
    <source>
        <dbReference type="ARBA" id="ARBA00009516"/>
    </source>
</evidence>
<dbReference type="NCBIfam" id="TIGR01091">
    <property type="entry name" value="upp"/>
    <property type="match status" value="1"/>
</dbReference>
<feature type="binding site" evidence="15">
    <location>
        <position position="199"/>
    </location>
    <ligand>
        <name>5-phospho-alpha-D-ribose 1-diphosphate</name>
        <dbReference type="ChEBI" id="CHEBI:58017"/>
    </ligand>
</feature>
<dbReference type="GO" id="GO:0000287">
    <property type="term" value="F:magnesium ion binding"/>
    <property type="evidence" value="ECO:0007669"/>
    <property type="project" value="UniProtKB-UniRule"/>
</dbReference>
<dbReference type="InterPro" id="IPR029057">
    <property type="entry name" value="PRTase-like"/>
</dbReference>
<dbReference type="SUPFAM" id="SSF53271">
    <property type="entry name" value="PRTase-like"/>
    <property type="match status" value="1"/>
</dbReference>
<evidence type="ECO:0000313" key="18">
    <source>
        <dbReference type="Proteomes" id="UP000093858"/>
    </source>
</evidence>
<dbReference type="GO" id="GO:0005737">
    <property type="term" value="C:cytoplasm"/>
    <property type="evidence" value="ECO:0007669"/>
    <property type="project" value="UniProtKB-ARBA"/>
</dbReference>
<dbReference type="GO" id="GO:0004845">
    <property type="term" value="F:uracil phosphoribosyltransferase activity"/>
    <property type="evidence" value="ECO:0007669"/>
    <property type="project" value="UniProtKB-UniRule"/>
</dbReference>
<dbReference type="GO" id="GO:0005525">
    <property type="term" value="F:GTP binding"/>
    <property type="evidence" value="ECO:0007669"/>
    <property type="project" value="UniProtKB-KW"/>
</dbReference>
<evidence type="ECO:0000256" key="1">
    <source>
        <dbReference type="ARBA" id="ARBA00005180"/>
    </source>
</evidence>
<dbReference type="InterPro" id="IPR000836">
    <property type="entry name" value="PRTase_dom"/>
</dbReference>
<dbReference type="Gene3D" id="3.40.50.2020">
    <property type="match status" value="1"/>
</dbReference>
<dbReference type="HAMAP" id="MF_01218_B">
    <property type="entry name" value="Upp_B"/>
    <property type="match status" value="1"/>
</dbReference>
<evidence type="ECO:0000256" key="6">
    <source>
        <dbReference type="ARBA" id="ARBA00022679"/>
    </source>
</evidence>
<dbReference type="InterPro" id="IPR005765">
    <property type="entry name" value="UPRT"/>
</dbReference>
<keyword evidence="9 15" id="KW-0342">GTP-binding</keyword>
<evidence type="ECO:0000259" key="16">
    <source>
        <dbReference type="Pfam" id="PF14681"/>
    </source>
</evidence>
<comment type="similarity">
    <text evidence="2 15">Belongs to the UPRTase family.</text>
</comment>
<evidence type="ECO:0000256" key="7">
    <source>
        <dbReference type="ARBA" id="ARBA00022741"/>
    </source>
</evidence>
<dbReference type="PANTHER" id="PTHR32315:SF4">
    <property type="entry name" value="URACIL PHOSPHORIBOSYLTRANSFERASE, CHLOROPLASTIC"/>
    <property type="match status" value="1"/>
</dbReference>
<feature type="binding site" evidence="15">
    <location>
        <position position="78"/>
    </location>
    <ligand>
        <name>5-phospho-alpha-D-ribose 1-diphosphate</name>
        <dbReference type="ChEBI" id="CHEBI:58017"/>
    </ligand>
</feature>
<comment type="activity regulation">
    <text evidence="15">Allosterically activated by GTP.</text>
</comment>
<evidence type="ECO:0000256" key="8">
    <source>
        <dbReference type="ARBA" id="ARBA00022842"/>
    </source>
</evidence>
<protein>
    <recommendedName>
        <fullName evidence="13 15">Uracil phosphoribosyltransferase</fullName>
        <ecNumber evidence="3 15">2.4.2.9</ecNumber>
    </recommendedName>
    <alternativeName>
        <fullName evidence="10 15">UMP pyrophosphorylase</fullName>
    </alternativeName>
    <alternativeName>
        <fullName evidence="14 15">UPRTase</fullName>
    </alternativeName>
</protein>
<gene>
    <name evidence="15" type="primary">upp</name>
    <name evidence="17" type="ORF">A6R73_16120</name>
</gene>
<sequence length="210" mass="22617">MKIVEVRHPLVQHKIGLLRDAALSTKGFRELVTELGTLLGYEATADLETETHTMEGWAGVTQVQRIAGAKITLVPILRAGLGMLPGVLALIPTARVSVVGLQRDEETLQPVPYFERLTGRLEERDALILDPMLATGGTLIATVDMLKRAGARRIKGIFLVAAPEGLQALQAAHPDVEIYTAAIDDHLNDKGYILPGLGDAGDRIFGTRVA</sequence>
<evidence type="ECO:0000256" key="12">
    <source>
        <dbReference type="ARBA" id="ARBA00056901"/>
    </source>
</evidence>
<keyword evidence="5 15" id="KW-0328">Glycosyltransferase</keyword>
<dbReference type="GO" id="GO:0044206">
    <property type="term" value="P:UMP salvage"/>
    <property type="evidence" value="ECO:0007669"/>
    <property type="project" value="UniProtKB-UniRule"/>
</dbReference>
<evidence type="ECO:0000256" key="11">
    <source>
        <dbReference type="ARBA" id="ARBA00052919"/>
    </source>
</evidence>
<dbReference type="InterPro" id="IPR050054">
    <property type="entry name" value="UPRTase/APRTase"/>
</dbReference>
<feature type="binding site" evidence="15">
    <location>
        <begin position="130"/>
        <end position="138"/>
    </location>
    <ligand>
        <name>5-phospho-alpha-D-ribose 1-diphosphate</name>
        <dbReference type="ChEBI" id="CHEBI:58017"/>
    </ligand>
</feature>
<accession>A0A199P483</accession>
<feature type="binding site" evidence="15">
    <location>
        <begin position="198"/>
        <end position="200"/>
    </location>
    <ligand>
        <name>uracil</name>
        <dbReference type="ChEBI" id="CHEBI:17568"/>
    </ligand>
</feature>
<dbReference type="Proteomes" id="UP000093858">
    <property type="component" value="Unassembled WGS sequence"/>
</dbReference>
<evidence type="ECO:0000313" key="17">
    <source>
        <dbReference type="EMBL" id="OAX55698.1"/>
    </source>
</evidence>
<comment type="catalytic activity">
    <reaction evidence="11 15">
        <text>UMP + diphosphate = 5-phospho-alpha-D-ribose 1-diphosphate + uracil</text>
        <dbReference type="Rhea" id="RHEA:13017"/>
        <dbReference type="ChEBI" id="CHEBI:17568"/>
        <dbReference type="ChEBI" id="CHEBI:33019"/>
        <dbReference type="ChEBI" id="CHEBI:57865"/>
        <dbReference type="ChEBI" id="CHEBI:58017"/>
        <dbReference type="EC" id="2.4.2.9"/>
    </reaction>
</comment>
<dbReference type="FunFam" id="3.40.50.2020:FF:000003">
    <property type="entry name" value="Uracil phosphoribosyltransferase"/>
    <property type="match status" value="1"/>
</dbReference>
<comment type="pathway">
    <text evidence="1 15">Pyrimidine metabolism; UMP biosynthesis via salvage pathway; UMP from uracil: step 1/1.</text>
</comment>
<dbReference type="CDD" id="cd06223">
    <property type="entry name" value="PRTases_typeI"/>
    <property type="match status" value="1"/>
</dbReference>
<dbReference type="InterPro" id="IPR034332">
    <property type="entry name" value="Upp_B"/>
</dbReference>
<dbReference type="EC" id="2.4.2.9" evidence="3 15"/>
<comment type="cofactor">
    <cofactor evidence="15">
        <name>Mg(2+)</name>
        <dbReference type="ChEBI" id="CHEBI:18420"/>
    </cofactor>
    <text evidence="15">Binds 1 Mg(2+) ion per subunit. The magnesium is bound as Mg-PRPP.</text>
</comment>
<keyword evidence="6 15" id="KW-0808">Transferase</keyword>
<dbReference type="Pfam" id="PF14681">
    <property type="entry name" value="UPRTase"/>
    <property type="match status" value="1"/>
</dbReference>
<evidence type="ECO:0000256" key="3">
    <source>
        <dbReference type="ARBA" id="ARBA00011894"/>
    </source>
</evidence>
<reference evidence="17 18" key="1">
    <citation type="submission" date="2016-04" db="EMBL/GenBank/DDBJ databases">
        <title>Xanthomonas translucens phylogeny.</title>
        <authorList>
            <person name="Langlois P."/>
        </authorList>
    </citation>
    <scope>NUCLEOTIDE SEQUENCE [LARGE SCALE GENOMIC DNA]</scope>
    <source>
        <strain evidence="17 18">B99</strain>
    </source>
</reference>
<feature type="domain" description="Phosphoribosyltransferase" evidence="16">
    <location>
        <begin position="7"/>
        <end position="207"/>
    </location>
</feature>
<dbReference type="RefSeq" id="WP_064539382.1">
    <property type="nucleotide sequence ID" value="NZ_LWSU01000139.1"/>
</dbReference>
<keyword evidence="4 15" id="KW-0021">Allosteric enzyme</keyword>
<name>A0A199P483_9XANT</name>
<evidence type="ECO:0000256" key="9">
    <source>
        <dbReference type="ARBA" id="ARBA00023134"/>
    </source>
</evidence>
<keyword evidence="7 15" id="KW-0547">Nucleotide-binding</keyword>
<evidence type="ECO:0000256" key="13">
    <source>
        <dbReference type="ARBA" id="ARBA00072146"/>
    </source>
</evidence>
<dbReference type="PANTHER" id="PTHR32315">
    <property type="entry name" value="ADENINE PHOSPHORIBOSYLTRANSFERASE"/>
    <property type="match status" value="1"/>
</dbReference>
<feature type="binding site" evidence="15">
    <location>
        <position position="103"/>
    </location>
    <ligand>
        <name>5-phospho-alpha-D-ribose 1-diphosphate</name>
        <dbReference type="ChEBI" id="CHEBI:58017"/>
    </ligand>
</feature>
<evidence type="ECO:0000256" key="10">
    <source>
        <dbReference type="ARBA" id="ARBA00031082"/>
    </source>
</evidence>
<organism evidence="17 18">
    <name type="scientific">Xanthomonas graminis pv. poae</name>
    <dbReference type="NCBI Taxonomy" id="227946"/>
    <lineage>
        <taxon>Bacteria</taxon>
        <taxon>Pseudomonadati</taxon>
        <taxon>Pseudomonadota</taxon>
        <taxon>Gammaproteobacteria</taxon>
        <taxon>Lysobacterales</taxon>
        <taxon>Lysobacteraceae</taxon>
        <taxon>Xanthomonas</taxon>
        <taxon>Xanthomonas translucens group</taxon>
        <taxon>Xanthomonas graminis</taxon>
    </lineage>
</organism>